<accession>A0A8S1W9X9</accession>
<dbReference type="AlphaFoldDB" id="A0A8S1W9X9"/>
<proteinExistence type="predicted"/>
<name>A0A8S1W9X9_PAROT</name>
<evidence type="ECO:0000313" key="2">
    <source>
        <dbReference type="Proteomes" id="UP000683925"/>
    </source>
</evidence>
<evidence type="ECO:0000313" key="1">
    <source>
        <dbReference type="EMBL" id="CAD8185205.1"/>
    </source>
</evidence>
<protein>
    <submittedName>
        <fullName evidence="1">Uncharacterized protein</fullName>
    </submittedName>
</protein>
<dbReference type="EMBL" id="CAJJDP010000084">
    <property type="protein sequence ID" value="CAD8185205.1"/>
    <property type="molecule type" value="Genomic_DNA"/>
</dbReference>
<reference evidence="1" key="1">
    <citation type="submission" date="2021-01" db="EMBL/GenBank/DDBJ databases">
        <authorList>
            <consortium name="Genoscope - CEA"/>
            <person name="William W."/>
        </authorList>
    </citation>
    <scope>NUCLEOTIDE SEQUENCE</scope>
</reference>
<comment type="caution">
    <text evidence="1">The sequence shown here is derived from an EMBL/GenBank/DDBJ whole genome shotgun (WGS) entry which is preliminary data.</text>
</comment>
<gene>
    <name evidence="1" type="ORF">POCTA_138.1.T0850038</name>
</gene>
<dbReference type="Proteomes" id="UP000683925">
    <property type="component" value="Unassembled WGS sequence"/>
</dbReference>
<sequence>MSFLKLIDIDSLGRSQNKNKPIITLQEIGCYFNNLN</sequence>
<organism evidence="1 2">
    <name type="scientific">Paramecium octaurelia</name>
    <dbReference type="NCBI Taxonomy" id="43137"/>
    <lineage>
        <taxon>Eukaryota</taxon>
        <taxon>Sar</taxon>
        <taxon>Alveolata</taxon>
        <taxon>Ciliophora</taxon>
        <taxon>Intramacronucleata</taxon>
        <taxon>Oligohymenophorea</taxon>
        <taxon>Peniculida</taxon>
        <taxon>Parameciidae</taxon>
        <taxon>Paramecium</taxon>
    </lineage>
</organism>
<keyword evidence="2" id="KW-1185">Reference proteome</keyword>